<proteinExistence type="inferred from homology"/>
<dbReference type="SUPFAM" id="SSF160964">
    <property type="entry name" value="MalF N-terminal region-like"/>
    <property type="match status" value="1"/>
</dbReference>
<feature type="transmembrane region" description="Helical" evidence="7">
    <location>
        <begin position="180"/>
        <end position="203"/>
    </location>
</feature>
<feature type="region of interest" description="Disordered" evidence="8">
    <location>
        <begin position="1"/>
        <end position="23"/>
    </location>
</feature>
<evidence type="ECO:0000256" key="2">
    <source>
        <dbReference type="ARBA" id="ARBA00022448"/>
    </source>
</evidence>
<dbReference type="Pfam" id="PF00528">
    <property type="entry name" value="BPD_transp_1"/>
    <property type="match status" value="1"/>
</dbReference>
<evidence type="ECO:0000256" key="6">
    <source>
        <dbReference type="ARBA" id="ARBA00023136"/>
    </source>
</evidence>
<feature type="transmembrane region" description="Helical" evidence="7">
    <location>
        <begin position="234"/>
        <end position="254"/>
    </location>
</feature>
<keyword evidence="6 7" id="KW-0472">Membrane</keyword>
<evidence type="ECO:0000256" key="7">
    <source>
        <dbReference type="RuleBase" id="RU363032"/>
    </source>
</evidence>
<comment type="similarity">
    <text evidence="7">Belongs to the binding-protein-dependent transport system permease family.</text>
</comment>
<evidence type="ECO:0000313" key="10">
    <source>
        <dbReference type="Proteomes" id="UP000192775"/>
    </source>
</evidence>
<accession>A0A1X9LV02</accession>
<dbReference type="InterPro" id="IPR051393">
    <property type="entry name" value="ABC_transporter_permease"/>
</dbReference>
<dbReference type="RefSeq" id="WP_085021256.1">
    <property type="nucleotide sequence ID" value="NZ_BMHD01000001.1"/>
</dbReference>
<organism evidence="9 10">
    <name type="scientific">Cnuibacter physcomitrellae</name>
    <dbReference type="NCBI Taxonomy" id="1619308"/>
    <lineage>
        <taxon>Bacteria</taxon>
        <taxon>Bacillati</taxon>
        <taxon>Actinomycetota</taxon>
        <taxon>Actinomycetes</taxon>
        <taxon>Micrococcales</taxon>
        <taxon>Microbacteriaceae</taxon>
        <taxon>Cnuibacter</taxon>
    </lineage>
</organism>
<comment type="subcellular location">
    <subcellularLocation>
        <location evidence="1 7">Cell membrane</location>
        <topology evidence="1 7">Multi-pass membrane protein</topology>
    </subcellularLocation>
</comment>
<dbReference type="GO" id="GO:0005886">
    <property type="term" value="C:plasma membrane"/>
    <property type="evidence" value="ECO:0007669"/>
    <property type="project" value="UniProtKB-SubCell"/>
</dbReference>
<gene>
    <name evidence="9" type="ORF">B5808_01220</name>
</gene>
<protein>
    <submittedName>
        <fullName evidence="9">Sugar ABC transporter permease</fullName>
    </submittedName>
</protein>
<feature type="transmembrane region" description="Helical" evidence="7">
    <location>
        <begin position="131"/>
        <end position="151"/>
    </location>
</feature>
<dbReference type="PANTHER" id="PTHR30193:SF37">
    <property type="entry name" value="INNER MEMBRANE ABC TRANSPORTER PERMEASE PROTEIN YCJO"/>
    <property type="match status" value="1"/>
</dbReference>
<dbReference type="CDD" id="cd06261">
    <property type="entry name" value="TM_PBP2"/>
    <property type="match status" value="1"/>
</dbReference>
<dbReference type="InterPro" id="IPR000515">
    <property type="entry name" value="MetI-like"/>
</dbReference>
<keyword evidence="2 7" id="KW-0813">Transport</keyword>
<dbReference type="EMBL" id="CP020715">
    <property type="protein sequence ID" value="ARJ07119.1"/>
    <property type="molecule type" value="Genomic_DNA"/>
</dbReference>
<dbReference type="PROSITE" id="PS50928">
    <property type="entry name" value="ABC_TM1"/>
    <property type="match status" value="1"/>
</dbReference>
<feature type="transmembrane region" description="Helical" evidence="7">
    <location>
        <begin position="286"/>
        <end position="311"/>
    </location>
</feature>
<evidence type="ECO:0000256" key="5">
    <source>
        <dbReference type="ARBA" id="ARBA00022989"/>
    </source>
</evidence>
<evidence type="ECO:0000313" key="9">
    <source>
        <dbReference type="EMBL" id="ARJ07119.1"/>
    </source>
</evidence>
<evidence type="ECO:0000256" key="3">
    <source>
        <dbReference type="ARBA" id="ARBA00022475"/>
    </source>
</evidence>
<reference evidence="9 10" key="1">
    <citation type="submission" date="2017-04" db="EMBL/GenBank/DDBJ databases">
        <authorList>
            <person name="Afonso C.L."/>
            <person name="Miller P.J."/>
            <person name="Scott M.A."/>
            <person name="Spackman E."/>
            <person name="Goraichik I."/>
            <person name="Dimitrov K.M."/>
            <person name="Suarez D.L."/>
            <person name="Swayne D.E."/>
        </authorList>
    </citation>
    <scope>NUCLEOTIDE SEQUENCE [LARGE SCALE GENOMIC DNA]</scope>
    <source>
        <strain evidence="10">XA(T)</strain>
    </source>
</reference>
<name>A0A1X9LV02_9MICO</name>
<dbReference type="KEGG" id="cphy:B5808_01220"/>
<dbReference type="Proteomes" id="UP000192775">
    <property type="component" value="Chromosome"/>
</dbReference>
<dbReference type="InterPro" id="IPR035906">
    <property type="entry name" value="MetI-like_sf"/>
</dbReference>
<evidence type="ECO:0000256" key="4">
    <source>
        <dbReference type="ARBA" id="ARBA00022692"/>
    </source>
</evidence>
<feature type="transmembrane region" description="Helical" evidence="7">
    <location>
        <begin position="98"/>
        <end position="119"/>
    </location>
</feature>
<dbReference type="STRING" id="1619308.B5808_01220"/>
<evidence type="ECO:0000256" key="1">
    <source>
        <dbReference type="ARBA" id="ARBA00004651"/>
    </source>
</evidence>
<keyword evidence="10" id="KW-1185">Reference proteome</keyword>
<dbReference type="AlphaFoldDB" id="A0A1X9LV02"/>
<feature type="transmembrane region" description="Helical" evidence="7">
    <location>
        <begin position="34"/>
        <end position="57"/>
    </location>
</feature>
<dbReference type="Gene3D" id="1.10.3720.10">
    <property type="entry name" value="MetI-like"/>
    <property type="match status" value="1"/>
</dbReference>
<feature type="compositionally biased region" description="Low complexity" evidence="8">
    <location>
        <begin position="1"/>
        <end position="15"/>
    </location>
</feature>
<evidence type="ECO:0000256" key="8">
    <source>
        <dbReference type="SAM" id="MobiDB-lite"/>
    </source>
</evidence>
<keyword evidence="4 7" id="KW-0812">Transmembrane</keyword>
<keyword evidence="5 7" id="KW-1133">Transmembrane helix</keyword>
<dbReference type="GO" id="GO:0055085">
    <property type="term" value="P:transmembrane transport"/>
    <property type="evidence" value="ECO:0007669"/>
    <property type="project" value="InterPro"/>
</dbReference>
<dbReference type="PANTHER" id="PTHR30193">
    <property type="entry name" value="ABC TRANSPORTER PERMEASE PROTEIN"/>
    <property type="match status" value="1"/>
</dbReference>
<keyword evidence="3" id="KW-1003">Cell membrane</keyword>
<sequence length="318" mass="35736">MTTTVGPPTERTTAPRPAPPRRRRPLLKANGRRALTAWLFLTPSLIVLLAFTLYPMIQAGYLSLTDYNLIRAARFVGLDNYVELFQDPAFWNAFGNTVLYAVVVTPVTVVLALLFALMLNQRFVGRSFARTAIFLPFIVSLGIIAIAWAFLLDPNIGLLSYWLGEIGIVPEQGWLNDPRYAMAAVMAVGVWKNVGFYMVIYLAGLQSIPGEIYEASRLDGAGPWQRFRSVTLPLLSNQTLLVSVLALIATLQAFDQIWVMTHGGPFFRTETLVMLVYREGFQQLRFGYASAISFVLLVFVFILSMVQFGYLRRKQVTY</sequence>
<dbReference type="SUPFAM" id="SSF161098">
    <property type="entry name" value="MetI-like"/>
    <property type="match status" value="1"/>
</dbReference>